<keyword evidence="1" id="KW-0175">Coiled coil</keyword>
<dbReference type="PANTHER" id="PTHR31307:SF8">
    <property type="entry name" value="ALCOHOL DEHYDROGENASE TRANSCRIPTION FACTOR MYB_SANT-LIKE FAMILY PROTEIN"/>
    <property type="match status" value="1"/>
</dbReference>
<reference evidence="5" key="1">
    <citation type="submission" date="2025-08" db="UniProtKB">
        <authorList>
            <consortium name="RefSeq"/>
        </authorList>
    </citation>
    <scope>IDENTIFICATION</scope>
    <source>
        <tissue evidence="5">Leaf</tissue>
    </source>
</reference>
<evidence type="ECO:0000259" key="3">
    <source>
        <dbReference type="Pfam" id="PF13837"/>
    </source>
</evidence>
<dbReference type="GO" id="GO:0000976">
    <property type="term" value="F:transcription cis-regulatory region binding"/>
    <property type="evidence" value="ECO:0007669"/>
    <property type="project" value="TreeGrafter"/>
</dbReference>
<evidence type="ECO:0000256" key="1">
    <source>
        <dbReference type="SAM" id="Coils"/>
    </source>
</evidence>
<accession>A0A8B8PLB7</accession>
<dbReference type="KEGG" id="rarg:115744032"/>
<feature type="coiled-coil region" evidence="1">
    <location>
        <begin position="289"/>
        <end position="320"/>
    </location>
</feature>
<feature type="coiled-coil region" evidence="1">
    <location>
        <begin position="164"/>
        <end position="191"/>
    </location>
</feature>
<feature type="region of interest" description="Disordered" evidence="2">
    <location>
        <begin position="332"/>
        <end position="351"/>
    </location>
</feature>
<evidence type="ECO:0000256" key="2">
    <source>
        <dbReference type="SAM" id="MobiDB-lite"/>
    </source>
</evidence>
<organism evidence="4 5">
    <name type="scientific">Rhodamnia argentea</name>
    <dbReference type="NCBI Taxonomy" id="178133"/>
    <lineage>
        <taxon>Eukaryota</taxon>
        <taxon>Viridiplantae</taxon>
        <taxon>Streptophyta</taxon>
        <taxon>Embryophyta</taxon>
        <taxon>Tracheophyta</taxon>
        <taxon>Spermatophyta</taxon>
        <taxon>Magnoliopsida</taxon>
        <taxon>eudicotyledons</taxon>
        <taxon>Gunneridae</taxon>
        <taxon>Pentapetalae</taxon>
        <taxon>rosids</taxon>
        <taxon>malvids</taxon>
        <taxon>Myrtales</taxon>
        <taxon>Myrtaceae</taxon>
        <taxon>Myrtoideae</taxon>
        <taxon>Myrteae</taxon>
        <taxon>Australasian group</taxon>
        <taxon>Rhodamnia</taxon>
    </lineage>
</organism>
<dbReference type="AlphaFoldDB" id="A0A8B8PLB7"/>
<sequence>MNGAEGDPVSSSSMADPYRSKRLKRTSRGRTIPNRSNPVTRRDVRTLDSGGGGFSDDGDEGNYGVHQNASYGYDYRNGHGSFGGSGSGAQGYVRKRGQENLVPAHDYEAGFPNRAPFWSDFAKFTLLEVWGERFLQLGRKSVRSEDWSEIAEKVSEWARMEYTEVDCRQQLDALKKKYKKERAKMERTGATPSWMHFRKMDMLMGMNMEDSGLACGVDSGEFCFADTMVYLDKSNAFDEMRDSPGESESESEMDEDEEEDDDMPPPRKEDGGEGMRALADSIERFGELYEKMESNKREQMMELQKMRADFQRELELQKMEILERAQVEIAKIQEGGGMDDGDEDGDDICSE</sequence>
<feature type="compositionally biased region" description="Acidic residues" evidence="2">
    <location>
        <begin position="245"/>
        <end position="263"/>
    </location>
</feature>
<dbReference type="GO" id="GO:0005634">
    <property type="term" value="C:nucleus"/>
    <property type="evidence" value="ECO:0007669"/>
    <property type="project" value="TreeGrafter"/>
</dbReference>
<dbReference type="Proteomes" id="UP000827889">
    <property type="component" value="Chromosome 7"/>
</dbReference>
<feature type="compositionally biased region" description="Basic and acidic residues" evidence="2">
    <location>
        <begin position="264"/>
        <end position="273"/>
    </location>
</feature>
<keyword evidence="4" id="KW-1185">Reference proteome</keyword>
<feature type="domain" description="Myb/SANT-like DNA-binding" evidence="3">
    <location>
        <begin position="117"/>
        <end position="203"/>
    </location>
</feature>
<protein>
    <submittedName>
        <fullName evidence="5">Trihelix transcription factor ASIL2-like</fullName>
    </submittedName>
</protein>
<feature type="region of interest" description="Disordered" evidence="2">
    <location>
        <begin position="1"/>
        <end position="65"/>
    </location>
</feature>
<dbReference type="OrthoDB" id="691673at2759"/>
<dbReference type="RefSeq" id="XP_030534973.1">
    <property type="nucleotide sequence ID" value="XM_030679113.2"/>
</dbReference>
<name>A0A8B8PLB7_9MYRT</name>
<dbReference type="GeneID" id="115744032"/>
<dbReference type="InterPro" id="IPR044823">
    <property type="entry name" value="ASIL1/2-like"/>
</dbReference>
<feature type="region of interest" description="Disordered" evidence="2">
    <location>
        <begin position="236"/>
        <end position="279"/>
    </location>
</feature>
<proteinExistence type="predicted"/>
<dbReference type="Pfam" id="PF13837">
    <property type="entry name" value="Myb_DNA-bind_4"/>
    <property type="match status" value="1"/>
</dbReference>
<gene>
    <name evidence="5" type="primary">LOC115744032</name>
</gene>
<evidence type="ECO:0000313" key="4">
    <source>
        <dbReference type="Proteomes" id="UP000827889"/>
    </source>
</evidence>
<dbReference type="InterPro" id="IPR044822">
    <property type="entry name" value="Myb_DNA-bind_4"/>
</dbReference>
<evidence type="ECO:0000313" key="5">
    <source>
        <dbReference type="RefSeq" id="XP_030534973.1"/>
    </source>
</evidence>
<dbReference type="PANTHER" id="PTHR31307">
    <property type="entry name" value="TRIHELIX TRANSCRIPTION FACTOR ASIL2"/>
    <property type="match status" value="1"/>
</dbReference>
<feature type="compositionally biased region" description="Acidic residues" evidence="2">
    <location>
        <begin position="337"/>
        <end position="351"/>
    </location>
</feature>